<dbReference type="InterPro" id="IPR001830">
    <property type="entry name" value="Glyco_trans_20"/>
</dbReference>
<keyword evidence="3" id="KW-1185">Reference proteome</keyword>
<sequence>MNRLIVISNRVSPPMGDGPGNQGGLAVALSAALRESSGIWFGWSGEETEAFTGHINFQRSYGVTTATVDLEAQDVEEYYNGYANCTLWPLFHNRVDLAEFERGFAGGYERVNDRLAETVAPLIEESDLVWVHDYHLMLLGRNLRTRGVKNRIGFFLHIPWPPARLLESLPGHGELFDAMLDYDVIGFQSENWRESFIRYVQTHTDATIDQDGTITLGERRTRIVVCPIGIDFAEFHEAANGQTAREFYERMQRSANGRTMIVGVDRLDYSKGLPERFLGYERLLASRPDLHGQLFLLQIAPPSREQVRTYQQIRATLDSLSGRINGEFADAEWVPLRYINKGYPRDALAGIYRASRIGLITPLCDGMNLVAKEYVAAQDPDDPGVLILSQFAGAARQLTDALIVNPYSPDELAEAIDRALQMDLKERRDRWRSMMESIRNEDVRWWQACFTKALAGGQHEPLPEDRPQVS</sequence>
<evidence type="ECO:0000256" key="1">
    <source>
        <dbReference type="ARBA" id="ARBA00008799"/>
    </source>
</evidence>
<accession>A0ABY7TSJ6</accession>
<dbReference type="PANTHER" id="PTHR10788:SF106">
    <property type="entry name" value="BCDNA.GH08860"/>
    <property type="match status" value="1"/>
</dbReference>
<comment type="similarity">
    <text evidence="1">Belongs to the glycosyltransferase 20 family.</text>
</comment>
<dbReference type="Proteomes" id="UP001218231">
    <property type="component" value="Chromosome"/>
</dbReference>
<evidence type="ECO:0000313" key="3">
    <source>
        <dbReference type="Proteomes" id="UP001218231"/>
    </source>
</evidence>
<protein>
    <submittedName>
        <fullName evidence="2">Trehalose-6-phosphate synthase</fullName>
    </submittedName>
</protein>
<proteinExistence type="inferred from homology"/>
<name>A0ABY7TSJ6_9SPHN</name>
<organism evidence="2 3">
    <name type="scientific">Novosphingobium humi</name>
    <dbReference type="NCBI Taxonomy" id="2282397"/>
    <lineage>
        <taxon>Bacteria</taxon>
        <taxon>Pseudomonadati</taxon>
        <taxon>Pseudomonadota</taxon>
        <taxon>Alphaproteobacteria</taxon>
        <taxon>Sphingomonadales</taxon>
        <taxon>Sphingomonadaceae</taxon>
        <taxon>Novosphingobium</taxon>
    </lineage>
</organism>
<dbReference type="EMBL" id="CP117417">
    <property type="protein sequence ID" value="WCT76173.1"/>
    <property type="molecule type" value="Genomic_DNA"/>
</dbReference>
<dbReference type="SUPFAM" id="SSF53756">
    <property type="entry name" value="UDP-Glycosyltransferase/glycogen phosphorylase"/>
    <property type="match status" value="1"/>
</dbReference>
<dbReference type="Gene3D" id="3.40.50.2000">
    <property type="entry name" value="Glycogen Phosphorylase B"/>
    <property type="match status" value="2"/>
</dbReference>
<reference evidence="2 3" key="1">
    <citation type="submission" date="2023-02" db="EMBL/GenBank/DDBJ databases">
        <title>Genome sequence of Novosphingobium humi KACC 19094.</title>
        <authorList>
            <person name="Kim S."/>
            <person name="Heo J."/>
            <person name="Kwon S.-W."/>
        </authorList>
    </citation>
    <scope>NUCLEOTIDE SEQUENCE [LARGE SCALE GENOMIC DNA]</scope>
    <source>
        <strain evidence="2 3">KACC 19094</strain>
    </source>
</reference>
<dbReference type="CDD" id="cd03788">
    <property type="entry name" value="GT20_TPS"/>
    <property type="match status" value="1"/>
</dbReference>
<gene>
    <name evidence="2" type="ORF">PQ457_09435</name>
</gene>
<dbReference type="PANTHER" id="PTHR10788">
    <property type="entry name" value="TREHALOSE-6-PHOSPHATE SYNTHASE"/>
    <property type="match status" value="1"/>
</dbReference>
<dbReference type="RefSeq" id="WP_273616624.1">
    <property type="nucleotide sequence ID" value="NZ_CP117417.1"/>
</dbReference>
<dbReference type="Pfam" id="PF00982">
    <property type="entry name" value="Glyco_transf_20"/>
    <property type="match status" value="1"/>
</dbReference>
<evidence type="ECO:0000313" key="2">
    <source>
        <dbReference type="EMBL" id="WCT76173.1"/>
    </source>
</evidence>